<keyword evidence="12" id="KW-1185">Reference proteome</keyword>
<dbReference type="Gene3D" id="3.30.70.80">
    <property type="entry name" value="Peptidase S8 propeptide/proteinase inhibitor I9"/>
    <property type="match status" value="1"/>
</dbReference>
<dbReference type="PROSITE" id="PS00138">
    <property type="entry name" value="SUBTILASE_SER"/>
    <property type="match status" value="1"/>
</dbReference>
<evidence type="ECO:0000259" key="9">
    <source>
        <dbReference type="Pfam" id="PF05922"/>
    </source>
</evidence>
<evidence type="ECO:0000313" key="11">
    <source>
        <dbReference type="EMBL" id="VFQ94172.1"/>
    </source>
</evidence>
<evidence type="ECO:0000256" key="1">
    <source>
        <dbReference type="ARBA" id="ARBA00011073"/>
    </source>
</evidence>
<evidence type="ECO:0000313" key="12">
    <source>
        <dbReference type="Proteomes" id="UP000595140"/>
    </source>
</evidence>
<dbReference type="InterPro" id="IPR045051">
    <property type="entry name" value="SBT"/>
</dbReference>
<accession>A0A484MZ93</accession>
<keyword evidence="5 7" id="KW-0720">Serine protease</keyword>
<evidence type="ECO:0000259" key="8">
    <source>
        <dbReference type="Pfam" id="PF00082"/>
    </source>
</evidence>
<gene>
    <name evidence="11" type="ORF">CCAM_LOCUS35948</name>
</gene>
<dbReference type="EMBL" id="OOIL02005153">
    <property type="protein sequence ID" value="VFQ94172.1"/>
    <property type="molecule type" value="Genomic_DNA"/>
</dbReference>
<feature type="domain" description="Subtilisin-like protease fibronectin type-III" evidence="10">
    <location>
        <begin position="647"/>
        <end position="745"/>
    </location>
</feature>
<name>A0A484MZ93_9ASTE</name>
<dbReference type="InterPro" id="IPR034197">
    <property type="entry name" value="Peptidases_S8_3"/>
</dbReference>
<dbReference type="Pfam" id="PF00082">
    <property type="entry name" value="Peptidase_S8"/>
    <property type="match status" value="1"/>
</dbReference>
<feature type="domain" description="Inhibitor I9" evidence="9">
    <location>
        <begin position="1"/>
        <end position="78"/>
    </location>
</feature>
<dbReference type="Gene3D" id="3.40.50.200">
    <property type="entry name" value="Peptidase S8/S53 domain"/>
    <property type="match status" value="1"/>
</dbReference>
<dbReference type="InterPro" id="IPR023828">
    <property type="entry name" value="Peptidase_S8_Ser-AS"/>
</dbReference>
<proteinExistence type="inferred from homology"/>
<evidence type="ECO:0000256" key="2">
    <source>
        <dbReference type="ARBA" id="ARBA00022670"/>
    </source>
</evidence>
<dbReference type="InterPro" id="IPR015500">
    <property type="entry name" value="Peptidase_S8_subtilisin-rel"/>
</dbReference>
<dbReference type="InterPro" id="IPR036852">
    <property type="entry name" value="Peptidase_S8/S53_dom_sf"/>
</dbReference>
<dbReference type="OrthoDB" id="206201at2759"/>
<dbReference type="SUPFAM" id="SSF52743">
    <property type="entry name" value="Subtilisin-like"/>
    <property type="match status" value="1"/>
</dbReference>
<feature type="domain" description="Peptidase S8/S53" evidence="8">
    <location>
        <begin position="117"/>
        <end position="597"/>
    </location>
</feature>
<feature type="active site" description="Charge relay system" evidence="6 7">
    <location>
        <position position="540"/>
    </location>
</feature>
<evidence type="ECO:0000256" key="3">
    <source>
        <dbReference type="ARBA" id="ARBA00022729"/>
    </source>
</evidence>
<reference evidence="11 12" key="1">
    <citation type="submission" date="2018-04" db="EMBL/GenBank/DDBJ databases">
        <authorList>
            <person name="Vogel A."/>
        </authorList>
    </citation>
    <scope>NUCLEOTIDE SEQUENCE [LARGE SCALE GENOMIC DNA]</scope>
</reference>
<keyword evidence="4 7" id="KW-0378">Hydrolase</keyword>
<organism evidence="11 12">
    <name type="scientific">Cuscuta campestris</name>
    <dbReference type="NCBI Taxonomy" id="132261"/>
    <lineage>
        <taxon>Eukaryota</taxon>
        <taxon>Viridiplantae</taxon>
        <taxon>Streptophyta</taxon>
        <taxon>Embryophyta</taxon>
        <taxon>Tracheophyta</taxon>
        <taxon>Spermatophyta</taxon>
        <taxon>Magnoliopsida</taxon>
        <taxon>eudicotyledons</taxon>
        <taxon>Gunneridae</taxon>
        <taxon>Pentapetalae</taxon>
        <taxon>asterids</taxon>
        <taxon>lamiids</taxon>
        <taxon>Solanales</taxon>
        <taxon>Convolvulaceae</taxon>
        <taxon>Cuscuteae</taxon>
        <taxon>Cuscuta</taxon>
        <taxon>Cuscuta subgen. Grammica</taxon>
        <taxon>Cuscuta sect. Cleistogrammica</taxon>
    </lineage>
</organism>
<evidence type="ECO:0000259" key="10">
    <source>
        <dbReference type="Pfam" id="PF17766"/>
    </source>
</evidence>
<keyword evidence="2 7" id="KW-0645">Protease</keyword>
<evidence type="ECO:0008006" key="13">
    <source>
        <dbReference type="Google" id="ProtNLM"/>
    </source>
</evidence>
<dbReference type="AlphaFoldDB" id="A0A484MZ93"/>
<dbReference type="InterPro" id="IPR000209">
    <property type="entry name" value="Peptidase_S8/S53_dom"/>
</dbReference>
<dbReference type="InterPro" id="IPR041469">
    <property type="entry name" value="Subtilisin-like_FN3"/>
</dbReference>
<dbReference type="CDD" id="cd04852">
    <property type="entry name" value="Peptidases_S8_3"/>
    <property type="match status" value="1"/>
</dbReference>
<evidence type="ECO:0000256" key="4">
    <source>
        <dbReference type="ARBA" id="ARBA00022801"/>
    </source>
</evidence>
<dbReference type="PROSITE" id="PS51892">
    <property type="entry name" value="SUBTILASE"/>
    <property type="match status" value="1"/>
</dbReference>
<evidence type="ECO:0000256" key="5">
    <source>
        <dbReference type="ARBA" id="ARBA00022825"/>
    </source>
</evidence>
<dbReference type="Gene3D" id="2.60.40.2310">
    <property type="match status" value="1"/>
</dbReference>
<keyword evidence="3" id="KW-0732">Signal</keyword>
<evidence type="ECO:0000256" key="7">
    <source>
        <dbReference type="PROSITE-ProRule" id="PRU01240"/>
    </source>
</evidence>
<dbReference type="GO" id="GO:0006508">
    <property type="term" value="P:proteolysis"/>
    <property type="evidence" value="ECO:0007669"/>
    <property type="project" value="UniProtKB-KW"/>
</dbReference>
<dbReference type="FunFam" id="3.40.50.200:FF:000006">
    <property type="entry name" value="Subtilisin-like protease SBT1.5"/>
    <property type="match status" value="1"/>
</dbReference>
<comment type="similarity">
    <text evidence="1 7">Belongs to the peptidase S8 family.</text>
</comment>
<dbReference type="Gene3D" id="3.50.30.30">
    <property type="match status" value="1"/>
</dbReference>
<dbReference type="InterPro" id="IPR037045">
    <property type="entry name" value="S8pro/Inhibitor_I9_sf"/>
</dbReference>
<dbReference type="Pfam" id="PF05922">
    <property type="entry name" value="Inhibitor_I9"/>
    <property type="match status" value="1"/>
</dbReference>
<dbReference type="Proteomes" id="UP000595140">
    <property type="component" value="Unassembled WGS sequence"/>
</dbReference>
<dbReference type="Pfam" id="PF17766">
    <property type="entry name" value="fn3_6"/>
    <property type="match status" value="1"/>
</dbReference>
<dbReference type="GO" id="GO:0004252">
    <property type="term" value="F:serine-type endopeptidase activity"/>
    <property type="evidence" value="ECO:0007669"/>
    <property type="project" value="UniProtKB-UniRule"/>
</dbReference>
<dbReference type="CDD" id="cd02120">
    <property type="entry name" value="PA_subtilisin_like"/>
    <property type="match status" value="1"/>
</dbReference>
<evidence type="ECO:0000256" key="6">
    <source>
        <dbReference type="PIRSR" id="PIRSR615500-1"/>
    </source>
</evidence>
<protein>
    <recommendedName>
        <fullName evidence="13">Subtilisin-like protease fibronectin type-III domain-containing protein</fullName>
    </recommendedName>
</protein>
<feature type="active site" description="Charge relay system" evidence="6 7">
    <location>
        <position position="198"/>
    </location>
</feature>
<dbReference type="InterPro" id="IPR010259">
    <property type="entry name" value="S8pro/Inhibitor_I9"/>
</dbReference>
<feature type="active site" description="Charge relay system" evidence="6 7">
    <location>
        <position position="125"/>
    </location>
</feature>
<dbReference type="PRINTS" id="PR00723">
    <property type="entry name" value="SUBTILISIN"/>
</dbReference>
<sequence length="766" mass="80487">MGEHSGEKRSEGEIEEAHHWYLHQVIMPSKHEVKSSIVHSYKNVINGFSAFLRPDQAAIIAGMEGVISVFPVKTLKLHTTRSWDFVHLLETKAKANPNLHQSSTTPNLLQGAAGMGGDVIVGVIDTGVWPESLSFRDEGMGPVPASWKGACEVGAAFNTTSCNRKIIGARYHVKGVEAQFGALNKTLDFRSPRDIDGHGTHTSSTILGQRVAGASAYGGFGSGTATGGALQARLAVYKACWTVSSGGEVASGVCLEDDILAAFDAAIGDGVHVISVSLGGANEKGYFTEDSIAIGALHAAKRNIAVVCSGGNDGPDPETVANVAPWILTVAASSTDRLFSAPLVLGNGVTVKGESITPVGKLGNTALPLVYAGDVEIPGSTNSSLSGFCMPNTLTPEKVKGKAVFCLKGYTDQSLEVKRAGGAAAVLGFPVAQPLLGTMLLPATTVYYPNTTDVILKYIKTDKKPVVKLIPGTTEFGTKPSPTMAYFSSLGPSNVEPNILKPDITAPGLNILAAWSEATSPTELPEDPRRVKYNIISGTSMSCPHVSGAVALLKAIHPQWSAAAIKSALMTTATTENLRGGPIEDAYGDLATPFHYGGGHMRPSKAADPGLVYDAAYTDYLSFICTVNGTSLDRSFKCPKNPLSVSDLNYPSLAIANLKGSVMVKRTVTNVGSPKATYKLEVKAPTGYSVNITPPILTFKGVGEKQSFSISVKAENTKKSNVSTNEFGWYKWSDGNHVVTSPIVISAPPKKIANLVSSSTSYVSAA</sequence>
<dbReference type="PANTHER" id="PTHR10795">
    <property type="entry name" value="PROPROTEIN CONVERTASE SUBTILISIN/KEXIN"/>
    <property type="match status" value="1"/>
</dbReference>